<dbReference type="CDD" id="cd00637">
    <property type="entry name" value="7tm_classA_rhodopsin-like"/>
    <property type="match status" value="1"/>
</dbReference>
<dbReference type="SUPFAM" id="SSF81321">
    <property type="entry name" value="Family A G protein-coupled receptor-like"/>
    <property type="match status" value="1"/>
</dbReference>
<dbReference type="InterPro" id="IPR017452">
    <property type="entry name" value="GPCR_Rhodpsn_7TM"/>
</dbReference>
<accession>A0AAD9V3E8</accession>
<dbReference type="SMART" id="SM01381">
    <property type="entry name" value="7TM_GPCR_Srsx"/>
    <property type="match status" value="1"/>
</dbReference>
<dbReference type="PRINTS" id="PR00237">
    <property type="entry name" value="GPCRRHODOPSN"/>
</dbReference>
<evidence type="ECO:0000256" key="1">
    <source>
        <dbReference type="ARBA" id="ARBA00004141"/>
    </source>
</evidence>
<evidence type="ECO:0000313" key="11">
    <source>
        <dbReference type="Proteomes" id="UP001249851"/>
    </source>
</evidence>
<feature type="transmembrane region" description="Helical" evidence="8">
    <location>
        <begin position="12"/>
        <end position="39"/>
    </location>
</feature>
<evidence type="ECO:0000256" key="3">
    <source>
        <dbReference type="ARBA" id="ARBA00022989"/>
    </source>
</evidence>
<dbReference type="AlphaFoldDB" id="A0AAD9V3E8"/>
<evidence type="ECO:0000256" key="5">
    <source>
        <dbReference type="ARBA" id="ARBA00023136"/>
    </source>
</evidence>
<feature type="transmembrane region" description="Helical" evidence="8">
    <location>
        <begin position="88"/>
        <end position="113"/>
    </location>
</feature>
<dbReference type="PROSITE" id="PS50262">
    <property type="entry name" value="G_PROTEIN_RECEP_F1_2"/>
    <property type="match status" value="1"/>
</dbReference>
<feature type="transmembrane region" description="Helical" evidence="8">
    <location>
        <begin position="51"/>
        <end position="76"/>
    </location>
</feature>
<evidence type="ECO:0000256" key="4">
    <source>
        <dbReference type="ARBA" id="ARBA00023040"/>
    </source>
</evidence>
<feature type="domain" description="G-protein coupled receptors family 1 profile" evidence="9">
    <location>
        <begin position="30"/>
        <end position="298"/>
    </location>
</feature>
<evidence type="ECO:0000256" key="6">
    <source>
        <dbReference type="ARBA" id="ARBA00023170"/>
    </source>
</evidence>
<comment type="caution">
    <text evidence="10">The sequence shown here is derived from an EMBL/GenBank/DDBJ whole genome shotgun (WGS) entry which is preliminary data.</text>
</comment>
<keyword evidence="11" id="KW-1185">Reference proteome</keyword>
<evidence type="ECO:0000256" key="8">
    <source>
        <dbReference type="SAM" id="Phobius"/>
    </source>
</evidence>
<keyword evidence="6 10" id="KW-0675">Receptor</keyword>
<sequence>MTDDLSSRSHFLVAVEVVCLIVLNVLSLMGNMLVCISVYQNTRLRTSTNLYIIALAVSDLLSAVMVMPISIGVLIAGKWIYSEAICELHAFFSLFVIYVSPVTMGLTAVNRYVRICKSDQQYQRLFSVKRSRVFLATVWTIVACFTFIPRLAGAQAYAFVPGYAQCSVAHLSETGKLVHYLIVVTFFFLTPLIATIISYIKVSRKISQHNATIAMTIQDSAQQNNAQTDGKKAGISVHEIKLSRSLFAVVFAFMMCWIPFWIIVILRRFHLVAVMARSVELLCMFFLYLSNTINPFIYAGMNPVFRREFRKILTCERFRNRGNDSETYSVTLFNFFRHVTLPISDQSSPTKIEQSRV</sequence>
<organism evidence="10 11">
    <name type="scientific">Acropora cervicornis</name>
    <name type="common">Staghorn coral</name>
    <dbReference type="NCBI Taxonomy" id="6130"/>
    <lineage>
        <taxon>Eukaryota</taxon>
        <taxon>Metazoa</taxon>
        <taxon>Cnidaria</taxon>
        <taxon>Anthozoa</taxon>
        <taxon>Hexacorallia</taxon>
        <taxon>Scleractinia</taxon>
        <taxon>Astrocoeniina</taxon>
        <taxon>Acroporidae</taxon>
        <taxon>Acropora</taxon>
    </lineage>
</organism>
<evidence type="ECO:0000259" key="9">
    <source>
        <dbReference type="PROSITE" id="PS50262"/>
    </source>
</evidence>
<keyword evidence="4" id="KW-0297">G-protein coupled receptor</keyword>
<dbReference type="Gene3D" id="1.20.1070.10">
    <property type="entry name" value="Rhodopsin 7-helix transmembrane proteins"/>
    <property type="match status" value="1"/>
</dbReference>
<gene>
    <name evidence="10" type="ORF">P5673_017385</name>
</gene>
<comment type="subcellular location">
    <subcellularLocation>
        <location evidence="1">Membrane</location>
        <topology evidence="1">Multi-pass membrane protein</topology>
    </subcellularLocation>
</comment>
<evidence type="ECO:0000313" key="10">
    <source>
        <dbReference type="EMBL" id="KAK2559834.1"/>
    </source>
</evidence>
<dbReference type="Proteomes" id="UP001249851">
    <property type="component" value="Unassembled WGS sequence"/>
</dbReference>
<keyword evidence="3 8" id="KW-1133">Transmembrane helix</keyword>
<protein>
    <submittedName>
        <fullName evidence="10">Beta-4C adrenergic receptor</fullName>
    </submittedName>
</protein>
<evidence type="ECO:0000256" key="7">
    <source>
        <dbReference type="ARBA" id="ARBA00023224"/>
    </source>
</evidence>
<proteinExistence type="predicted"/>
<dbReference type="InterPro" id="IPR050125">
    <property type="entry name" value="GPCR_opsins"/>
</dbReference>
<feature type="transmembrane region" description="Helical" evidence="8">
    <location>
        <begin position="177"/>
        <end position="200"/>
    </location>
</feature>
<dbReference type="PANTHER" id="PTHR24240">
    <property type="entry name" value="OPSIN"/>
    <property type="match status" value="1"/>
</dbReference>
<dbReference type="InterPro" id="IPR000276">
    <property type="entry name" value="GPCR_Rhodpsn"/>
</dbReference>
<keyword evidence="7" id="KW-0807">Transducer</keyword>
<keyword evidence="5 8" id="KW-0472">Membrane</keyword>
<reference evidence="10" key="2">
    <citation type="journal article" date="2023" name="Science">
        <title>Genomic signatures of disease resistance in endangered staghorn corals.</title>
        <authorList>
            <person name="Vollmer S.V."/>
            <person name="Selwyn J.D."/>
            <person name="Despard B.A."/>
            <person name="Roesel C.L."/>
        </authorList>
    </citation>
    <scope>NUCLEOTIDE SEQUENCE</scope>
    <source>
        <strain evidence="10">K2</strain>
    </source>
</reference>
<keyword evidence="2 8" id="KW-0812">Transmembrane</keyword>
<feature type="transmembrane region" description="Helical" evidence="8">
    <location>
        <begin position="246"/>
        <end position="266"/>
    </location>
</feature>
<feature type="transmembrane region" description="Helical" evidence="8">
    <location>
        <begin position="278"/>
        <end position="301"/>
    </location>
</feature>
<evidence type="ECO:0000256" key="2">
    <source>
        <dbReference type="ARBA" id="ARBA00022692"/>
    </source>
</evidence>
<dbReference type="GO" id="GO:0016020">
    <property type="term" value="C:membrane"/>
    <property type="evidence" value="ECO:0007669"/>
    <property type="project" value="UniProtKB-SubCell"/>
</dbReference>
<dbReference type="Pfam" id="PF00001">
    <property type="entry name" value="7tm_1"/>
    <property type="match status" value="1"/>
</dbReference>
<dbReference type="EMBL" id="JARQWQ010000038">
    <property type="protein sequence ID" value="KAK2559834.1"/>
    <property type="molecule type" value="Genomic_DNA"/>
</dbReference>
<feature type="transmembrane region" description="Helical" evidence="8">
    <location>
        <begin position="133"/>
        <end position="157"/>
    </location>
</feature>
<dbReference type="GO" id="GO:0004930">
    <property type="term" value="F:G protein-coupled receptor activity"/>
    <property type="evidence" value="ECO:0007669"/>
    <property type="project" value="UniProtKB-KW"/>
</dbReference>
<reference evidence="10" key="1">
    <citation type="journal article" date="2023" name="G3 (Bethesda)">
        <title>Whole genome assembly and annotation of the endangered Caribbean coral Acropora cervicornis.</title>
        <authorList>
            <person name="Selwyn J.D."/>
            <person name="Vollmer S.V."/>
        </authorList>
    </citation>
    <scope>NUCLEOTIDE SEQUENCE</scope>
    <source>
        <strain evidence="10">K2</strain>
    </source>
</reference>
<name>A0AAD9V3E8_ACRCE</name>